<dbReference type="InterPro" id="IPR033752">
    <property type="entry name" value="MetA_family"/>
</dbReference>
<dbReference type="SUPFAM" id="SSF52317">
    <property type="entry name" value="Class I glutamine amidotransferase-like"/>
    <property type="match status" value="1"/>
</dbReference>
<dbReference type="NCBIfam" id="NF003776">
    <property type="entry name" value="PRK05368.1-3"/>
    <property type="match status" value="1"/>
</dbReference>
<dbReference type="Pfam" id="PF04204">
    <property type="entry name" value="HTS"/>
    <property type="match status" value="1"/>
</dbReference>
<feature type="binding site" evidence="4">
    <location>
        <position position="167"/>
    </location>
    <ligand>
        <name>substrate</name>
    </ligand>
</feature>
<comment type="caution">
    <text evidence="4">Lacks conserved residue(s) required for the propagation of feature annotation.</text>
</comment>
<feature type="active site" evidence="4">
    <location>
        <position position="241"/>
    </location>
</feature>
<feature type="active site" description="Proton acceptor" evidence="4">
    <location>
        <position position="239"/>
    </location>
</feature>
<keyword evidence="7" id="KW-1185">Reference proteome</keyword>
<dbReference type="UniPathway" id="UPA00051">
    <property type="reaction ID" value="UER00075"/>
</dbReference>
<evidence type="ECO:0000313" key="6">
    <source>
        <dbReference type="EMBL" id="TFV44284.1"/>
    </source>
</evidence>
<dbReference type="PANTHER" id="PTHR20919:SF0">
    <property type="entry name" value="HOMOSERINE O-SUCCINYLTRANSFERASE"/>
    <property type="match status" value="1"/>
</dbReference>
<comment type="pathway">
    <text evidence="4">Amino-acid biosynthesis; L-methionine biosynthesis via de novo pathway; O-succinyl-L-homoserine from L-homoserine: step 1/1.</text>
</comment>
<dbReference type="AlphaFoldDB" id="A0A4Y9LPA0"/>
<comment type="similarity">
    <text evidence="4">Belongs to the MetA family.</text>
</comment>
<dbReference type="GO" id="GO:0005737">
    <property type="term" value="C:cytoplasm"/>
    <property type="evidence" value="ECO:0007669"/>
    <property type="project" value="UniProtKB-SubCell"/>
</dbReference>
<accession>A0A4Y9LPA0</accession>
<reference evidence="6 7" key="1">
    <citation type="submission" date="2019-03" db="EMBL/GenBank/DDBJ databases">
        <title>Bradyrhizobium diversity isolated from nodules of Chamaecrista fasciculata.</title>
        <authorList>
            <person name="Klepa M.S."/>
            <person name="Urquiaga M.O."/>
            <person name="Hungria M."/>
            <person name="Delamuta J.R."/>
        </authorList>
    </citation>
    <scope>NUCLEOTIDE SEQUENCE [LARGE SCALE GENOMIC DNA]</scope>
    <source>
        <strain evidence="6 7">CNPSo 3448</strain>
    </source>
</reference>
<keyword evidence="2 4" id="KW-0808">Transferase</keyword>
<keyword evidence="4" id="KW-0486">Methionine biosynthesis</keyword>
<dbReference type="EMBL" id="SPQT01000019">
    <property type="protein sequence ID" value="TFV44284.1"/>
    <property type="molecule type" value="Genomic_DNA"/>
</dbReference>
<evidence type="ECO:0000256" key="2">
    <source>
        <dbReference type="ARBA" id="ARBA00022679"/>
    </source>
</evidence>
<comment type="function">
    <text evidence="4">Transfers a succinyl group from succinyl-CoA to L-homoserine, forming succinyl-L-homoserine.</text>
</comment>
<evidence type="ECO:0000256" key="4">
    <source>
        <dbReference type="HAMAP-Rule" id="MF_00295"/>
    </source>
</evidence>
<comment type="subcellular location">
    <subcellularLocation>
        <location evidence="4">Cytoplasm</location>
    </subcellularLocation>
</comment>
<comment type="caution">
    <text evidence="6">The sequence shown here is derived from an EMBL/GenBank/DDBJ whole genome shotgun (WGS) entry which is preliminary data.</text>
</comment>
<proteinExistence type="inferred from homology"/>
<feature type="compositionally biased region" description="Low complexity" evidence="5">
    <location>
        <begin position="364"/>
        <end position="376"/>
    </location>
</feature>
<protein>
    <recommendedName>
        <fullName evidence="4">Homoserine O-succinyltransferase</fullName>
        <shortName evidence="4">HST</shortName>
        <ecNumber evidence="4">2.3.1.46</ecNumber>
    </recommendedName>
    <alternativeName>
        <fullName evidence="4">Homoserine transsuccinylase</fullName>
        <shortName evidence="4">HTS</shortName>
    </alternativeName>
</protein>
<gene>
    <name evidence="4" type="primary">metAS</name>
    <name evidence="6" type="ORF">E4K65_28760</name>
</gene>
<feature type="site" description="Important for acyl-CoA specificity" evidence="4">
    <location>
        <position position="147"/>
    </location>
</feature>
<evidence type="ECO:0000256" key="3">
    <source>
        <dbReference type="ARBA" id="ARBA00023315"/>
    </source>
</evidence>
<dbReference type="GO" id="GO:0009086">
    <property type="term" value="P:methionine biosynthetic process"/>
    <property type="evidence" value="ECO:0007669"/>
    <property type="project" value="UniProtKB-UniRule"/>
</dbReference>
<feature type="site" description="Important for acyl-CoA specificity" evidence="4">
    <location>
        <position position="113"/>
    </location>
</feature>
<dbReference type="RefSeq" id="WP_135176995.1">
    <property type="nucleotide sequence ID" value="NZ_SPQT01000019.1"/>
</dbReference>
<keyword evidence="3 4" id="KW-0012">Acyltransferase</keyword>
<evidence type="ECO:0000313" key="7">
    <source>
        <dbReference type="Proteomes" id="UP000297966"/>
    </source>
</evidence>
<evidence type="ECO:0000256" key="5">
    <source>
        <dbReference type="SAM" id="MobiDB-lite"/>
    </source>
</evidence>
<name>A0A4Y9LPA0_9BRAD</name>
<comment type="catalytic activity">
    <reaction evidence="4">
        <text>L-homoserine + succinyl-CoA = O-succinyl-L-homoserine + CoA</text>
        <dbReference type="Rhea" id="RHEA:22008"/>
        <dbReference type="ChEBI" id="CHEBI:57287"/>
        <dbReference type="ChEBI" id="CHEBI:57292"/>
        <dbReference type="ChEBI" id="CHEBI:57476"/>
        <dbReference type="ChEBI" id="CHEBI:57661"/>
        <dbReference type="EC" id="2.3.1.46"/>
    </reaction>
</comment>
<sequence>MTVLIDVDSHEHHLLSRAPGRGAHATASSGNRAECLDIGLINNMSDAALMSTERQLFDLLAAASGRLCVRLHFYTMEATPRSEWGRDYVRRYYRSIDDLLNRHLDGVIVTGAEPRAASLTEEPYWTTFAEIADWARDNTVSSVFSCLAVHGVVLHLDGVTRHKLPTKCFGVFAQTKTRHHPLMQDVPRTFRIPHARWNEVQEEDLSDCGYSVLTWSADAGVDCFVKQQKNSLFVHFQGHPEYETQSLLGEYRRDMGRFLRGENEICPTIPTGYLNEGAEEMMIAFRQKALSDRNPELFAEFPVDRLTKDLRNVWHLPAQRIYRNWLLYMVSQRAGRSKPLGAREATLSAAGNPAHRHGRKLVAARSARLARSSNPASKRRLGYYE</sequence>
<dbReference type="HAMAP" id="MF_00295">
    <property type="entry name" value="MetA_acyltransf"/>
    <property type="match status" value="1"/>
</dbReference>
<dbReference type="OrthoDB" id="9772423at2"/>
<dbReference type="GO" id="GO:0004414">
    <property type="term" value="F:homoserine O-acetyltransferase activity"/>
    <property type="evidence" value="ECO:0007669"/>
    <property type="project" value="UniProtKB-UniRule"/>
</dbReference>
<feature type="site" description="Important for substrate specificity" evidence="4">
    <location>
        <position position="195"/>
    </location>
</feature>
<keyword evidence="1 4" id="KW-0028">Amino-acid biosynthesis</keyword>
<feature type="region of interest" description="Disordered" evidence="5">
    <location>
        <begin position="364"/>
        <end position="385"/>
    </location>
</feature>
<dbReference type="CDD" id="cd03131">
    <property type="entry name" value="GATase1_HTS"/>
    <property type="match status" value="1"/>
</dbReference>
<feature type="active site" description="Acyl-thioester intermediate" evidence="4">
    <location>
        <position position="146"/>
    </location>
</feature>
<dbReference type="GO" id="GO:0008899">
    <property type="term" value="F:homoserine O-succinyltransferase activity"/>
    <property type="evidence" value="ECO:0007669"/>
    <property type="project" value="UniProtKB-EC"/>
</dbReference>
<keyword evidence="4" id="KW-0963">Cytoplasm</keyword>
<dbReference type="PANTHER" id="PTHR20919">
    <property type="entry name" value="HOMOSERINE O-SUCCINYLTRANSFERASE"/>
    <property type="match status" value="1"/>
</dbReference>
<dbReference type="InterPro" id="IPR029062">
    <property type="entry name" value="Class_I_gatase-like"/>
</dbReference>
<evidence type="ECO:0000256" key="1">
    <source>
        <dbReference type="ARBA" id="ARBA00022605"/>
    </source>
</evidence>
<dbReference type="Gene3D" id="3.40.50.880">
    <property type="match status" value="1"/>
</dbReference>
<organism evidence="6 7">
    <name type="scientific">Bradyrhizobium niftali</name>
    <dbReference type="NCBI Taxonomy" id="2560055"/>
    <lineage>
        <taxon>Bacteria</taxon>
        <taxon>Pseudomonadati</taxon>
        <taxon>Pseudomonadota</taxon>
        <taxon>Alphaproteobacteria</taxon>
        <taxon>Hyphomicrobiales</taxon>
        <taxon>Nitrobacteraceae</taxon>
        <taxon>Bradyrhizobium</taxon>
    </lineage>
</organism>
<dbReference type="Proteomes" id="UP000297966">
    <property type="component" value="Unassembled WGS sequence"/>
</dbReference>
<feature type="binding site" evidence="4">
    <location>
        <position position="253"/>
    </location>
    <ligand>
        <name>substrate</name>
    </ligand>
</feature>
<dbReference type="EC" id="2.3.1.46" evidence="4"/>